<proteinExistence type="predicted"/>
<sequence length="44" mass="5163">HGPGEYEFSLVAYDTERKDVIDGEWRVTVTVQPRRINVDMLRVD</sequence>
<comment type="caution">
    <text evidence="1">The sequence shown here is derived from an EMBL/GenBank/DDBJ whole genome shotgun (WGS) entry which is preliminary data.</text>
</comment>
<organism evidence="1">
    <name type="scientific">marine sediment metagenome</name>
    <dbReference type="NCBI Taxonomy" id="412755"/>
    <lineage>
        <taxon>unclassified sequences</taxon>
        <taxon>metagenomes</taxon>
        <taxon>ecological metagenomes</taxon>
    </lineage>
</organism>
<evidence type="ECO:0000313" key="1">
    <source>
        <dbReference type="EMBL" id="KKK94528.1"/>
    </source>
</evidence>
<reference evidence="1" key="1">
    <citation type="journal article" date="2015" name="Nature">
        <title>Complex archaea that bridge the gap between prokaryotes and eukaryotes.</title>
        <authorList>
            <person name="Spang A."/>
            <person name="Saw J.H."/>
            <person name="Jorgensen S.L."/>
            <person name="Zaremba-Niedzwiedzka K."/>
            <person name="Martijn J."/>
            <person name="Lind A.E."/>
            <person name="van Eijk R."/>
            <person name="Schleper C."/>
            <person name="Guy L."/>
            <person name="Ettema T.J."/>
        </authorList>
    </citation>
    <scope>NUCLEOTIDE SEQUENCE</scope>
</reference>
<name>A0A0F8ZL36_9ZZZZ</name>
<gene>
    <name evidence="1" type="ORF">LCGC14_2681930</name>
</gene>
<dbReference type="EMBL" id="LAZR01047303">
    <property type="protein sequence ID" value="KKK94528.1"/>
    <property type="molecule type" value="Genomic_DNA"/>
</dbReference>
<dbReference type="AlphaFoldDB" id="A0A0F8ZL36"/>
<feature type="non-terminal residue" evidence="1">
    <location>
        <position position="1"/>
    </location>
</feature>
<protein>
    <submittedName>
        <fullName evidence="1">Uncharacterized protein</fullName>
    </submittedName>
</protein>
<accession>A0A0F8ZL36</accession>